<name>A0A6L2J7C8_TANCI</name>
<gene>
    <name evidence="1" type="ORF">Tci_004886</name>
</gene>
<proteinExistence type="predicted"/>
<protein>
    <submittedName>
        <fullName evidence="1">Uncharacterized protein</fullName>
    </submittedName>
</protein>
<sequence length="83" mass="8674">MIAPVMGVGIGWLSHNIARALLLQHGFVTPLLKTPPGSLYAEIRGIVGAFCVGMLQNPPPTLQTLIGPDEPDLPSPPPSVLAL</sequence>
<evidence type="ECO:0000313" key="1">
    <source>
        <dbReference type="EMBL" id="GEU32908.1"/>
    </source>
</evidence>
<accession>A0A6L2J7C8</accession>
<reference evidence="1" key="1">
    <citation type="journal article" date="2019" name="Sci. Rep.">
        <title>Draft genome of Tanacetum cinerariifolium, the natural source of mosquito coil.</title>
        <authorList>
            <person name="Yamashiro T."/>
            <person name="Shiraishi A."/>
            <person name="Satake H."/>
            <person name="Nakayama K."/>
        </authorList>
    </citation>
    <scope>NUCLEOTIDE SEQUENCE</scope>
</reference>
<dbReference type="EMBL" id="BKCJ010000406">
    <property type="protein sequence ID" value="GEU32908.1"/>
    <property type="molecule type" value="Genomic_DNA"/>
</dbReference>
<organism evidence="1">
    <name type="scientific">Tanacetum cinerariifolium</name>
    <name type="common">Dalmatian daisy</name>
    <name type="synonym">Chrysanthemum cinerariifolium</name>
    <dbReference type="NCBI Taxonomy" id="118510"/>
    <lineage>
        <taxon>Eukaryota</taxon>
        <taxon>Viridiplantae</taxon>
        <taxon>Streptophyta</taxon>
        <taxon>Embryophyta</taxon>
        <taxon>Tracheophyta</taxon>
        <taxon>Spermatophyta</taxon>
        <taxon>Magnoliopsida</taxon>
        <taxon>eudicotyledons</taxon>
        <taxon>Gunneridae</taxon>
        <taxon>Pentapetalae</taxon>
        <taxon>asterids</taxon>
        <taxon>campanulids</taxon>
        <taxon>Asterales</taxon>
        <taxon>Asteraceae</taxon>
        <taxon>Asteroideae</taxon>
        <taxon>Anthemideae</taxon>
        <taxon>Anthemidinae</taxon>
        <taxon>Tanacetum</taxon>
    </lineage>
</organism>
<dbReference type="AlphaFoldDB" id="A0A6L2J7C8"/>
<comment type="caution">
    <text evidence="1">The sequence shown here is derived from an EMBL/GenBank/DDBJ whole genome shotgun (WGS) entry which is preliminary data.</text>
</comment>